<dbReference type="RefSeq" id="WP_133991070.1">
    <property type="nucleotide sequence ID" value="NZ_SODV01000001.1"/>
</dbReference>
<evidence type="ECO:0000313" key="8">
    <source>
        <dbReference type="Proteomes" id="UP000294498"/>
    </source>
</evidence>
<dbReference type="SUPFAM" id="SSF88946">
    <property type="entry name" value="Sigma2 domain of RNA polymerase sigma factors"/>
    <property type="match status" value="1"/>
</dbReference>
<dbReference type="EMBL" id="SODV01000001">
    <property type="protein sequence ID" value="TDW99937.1"/>
    <property type="molecule type" value="Genomic_DNA"/>
</dbReference>
<evidence type="ECO:0000256" key="2">
    <source>
        <dbReference type="ARBA" id="ARBA00023015"/>
    </source>
</evidence>
<dbReference type="InterPro" id="IPR036388">
    <property type="entry name" value="WH-like_DNA-bd_sf"/>
</dbReference>
<dbReference type="InterPro" id="IPR014327">
    <property type="entry name" value="RNA_pol_sigma70_bacteroid"/>
</dbReference>
<dbReference type="GO" id="GO:0016987">
    <property type="term" value="F:sigma factor activity"/>
    <property type="evidence" value="ECO:0007669"/>
    <property type="project" value="UniProtKB-KW"/>
</dbReference>
<dbReference type="InterPro" id="IPR013324">
    <property type="entry name" value="RNA_pol_sigma_r3/r4-like"/>
</dbReference>
<organism evidence="7 8">
    <name type="scientific">Dinghuibacter silviterrae</name>
    <dbReference type="NCBI Taxonomy" id="1539049"/>
    <lineage>
        <taxon>Bacteria</taxon>
        <taxon>Pseudomonadati</taxon>
        <taxon>Bacteroidota</taxon>
        <taxon>Chitinophagia</taxon>
        <taxon>Chitinophagales</taxon>
        <taxon>Chitinophagaceae</taxon>
        <taxon>Dinghuibacter</taxon>
    </lineage>
</organism>
<dbReference type="Pfam" id="PF04542">
    <property type="entry name" value="Sigma70_r2"/>
    <property type="match status" value="1"/>
</dbReference>
<dbReference type="OrthoDB" id="659361at2"/>
<dbReference type="InterPro" id="IPR039425">
    <property type="entry name" value="RNA_pol_sigma-70-like"/>
</dbReference>
<evidence type="ECO:0000256" key="3">
    <source>
        <dbReference type="ARBA" id="ARBA00023082"/>
    </source>
</evidence>
<dbReference type="InterPro" id="IPR007627">
    <property type="entry name" value="RNA_pol_sigma70_r2"/>
</dbReference>
<evidence type="ECO:0000256" key="1">
    <source>
        <dbReference type="ARBA" id="ARBA00010641"/>
    </source>
</evidence>
<dbReference type="GO" id="GO:0003677">
    <property type="term" value="F:DNA binding"/>
    <property type="evidence" value="ECO:0007669"/>
    <property type="project" value="InterPro"/>
</dbReference>
<dbReference type="AlphaFoldDB" id="A0A4R8DQ90"/>
<keyword evidence="2" id="KW-0805">Transcription regulation</keyword>
<evidence type="ECO:0000259" key="6">
    <source>
        <dbReference type="Pfam" id="PF08281"/>
    </source>
</evidence>
<dbReference type="InterPro" id="IPR013249">
    <property type="entry name" value="RNA_pol_sigma70_r4_t2"/>
</dbReference>
<comment type="caution">
    <text evidence="7">The sequence shown here is derived from an EMBL/GenBank/DDBJ whole genome shotgun (WGS) entry which is preliminary data.</text>
</comment>
<proteinExistence type="inferred from homology"/>
<reference evidence="7 8" key="1">
    <citation type="submission" date="2019-03" db="EMBL/GenBank/DDBJ databases">
        <title>Genomic Encyclopedia of Type Strains, Phase IV (KMG-IV): sequencing the most valuable type-strain genomes for metagenomic binning, comparative biology and taxonomic classification.</title>
        <authorList>
            <person name="Goeker M."/>
        </authorList>
    </citation>
    <scope>NUCLEOTIDE SEQUENCE [LARGE SCALE GENOMIC DNA]</scope>
    <source>
        <strain evidence="7 8">DSM 100059</strain>
    </source>
</reference>
<accession>A0A4R8DQ90</accession>
<dbReference type="Gene3D" id="1.10.10.10">
    <property type="entry name" value="Winged helix-like DNA-binding domain superfamily/Winged helix DNA-binding domain"/>
    <property type="match status" value="1"/>
</dbReference>
<gene>
    <name evidence="7" type="ORF">EDB95_0954</name>
</gene>
<dbReference type="Pfam" id="PF08281">
    <property type="entry name" value="Sigma70_r4_2"/>
    <property type="match status" value="1"/>
</dbReference>
<dbReference type="NCBIfam" id="TIGR02937">
    <property type="entry name" value="sigma70-ECF"/>
    <property type="match status" value="1"/>
</dbReference>
<dbReference type="GO" id="GO:0006352">
    <property type="term" value="P:DNA-templated transcription initiation"/>
    <property type="evidence" value="ECO:0007669"/>
    <property type="project" value="InterPro"/>
</dbReference>
<keyword evidence="8" id="KW-1185">Reference proteome</keyword>
<keyword evidence="4" id="KW-0804">Transcription</keyword>
<dbReference type="InterPro" id="IPR013325">
    <property type="entry name" value="RNA_pol_sigma_r2"/>
</dbReference>
<dbReference type="PANTHER" id="PTHR43133">
    <property type="entry name" value="RNA POLYMERASE ECF-TYPE SIGMA FACTO"/>
    <property type="match status" value="1"/>
</dbReference>
<protein>
    <submittedName>
        <fullName evidence="7">RNA polymerase sigma-70 factor (ECF subfamily)</fullName>
    </submittedName>
</protein>
<feature type="domain" description="RNA polymerase sigma-70 region 2" evidence="5">
    <location>
        <begin position="23"/>
        <end position="88"/>
    </location>
</feature>
<sequence>MHGKLKYLQEGIACGDQGALKELYRLLYKKLVQFAYVLVRSREISEEVVEDVFIKLWSRRSQVMNIQNLKVYLYIATKNTALNYLSKKAIELTTAPFDYLDIETAEVGASPEQLMITAEMLRKMQAAVDALPPRCKMIFKLIREDGLRYKEVSDILGISVNTIDAQMAIAVKRISAALVVDLSPRVRKDAAKGKNSAV</sequence>
<dbReference type="SUPFAM" id="SSF88659">
    <property type="entry name" value="Sigma3 and sigma4 domains of RNA polymerase sigma factors"/>
    <property type="match status" value="1"/>
</dbReference>
<evidence type="ECO:0000259" key="5">
    <source>
        <dbReference type="Pfam" id="PF04542"/>
    </source>
</evidence>
<evidence type="ECO:0000313" key="7">
    <source>
        <dbReference type="EMBL" id="TDW99937.1"/>
    </source>
</evidence>
<keyword evidence="3" id="KW-0731">Sigma factor</keyword>
<comment type="similarity">
    <text evidence="1">Belongs to the sigma-70 factor family. ECF subfamily.</text>
</comment>
<feature type="domain" description="RNA polymerase sigma factor 70 region 4 type 2" evidence="6">
    <location>
        <begin position="122"/>
        <end position="173"/>
    </location>
</feature>
<dbReference type="Proteomes" id="UP000294498">
    <property type="component" value="Unassembled WGS sequence"/>
</dbReference>
<dbReference type="Gene3D" id="1.10.1740.10">
    <property type="match status" value="1"/>
</dbReference>
<dbReference type="PANTHER" id="PTHR43133:SF46">
    <property type="entry name" value="RNA POLYMERASE SIGMA-70 FACTOR ECF SUBFAMILY"/>
    <property type="match status" value="1"/>
</dbReference>
<dbReference type="NCBIfam" id="TIGR02985">
    <property type="entry name" value="Sig70_bacteroi1"/>
    <property type="match status" value="1"/>
</dbReference>
<dbReference type="InterPro" id="IPR014284">
    <property type="entry name" value="RNA_pol_sigma-70_dom"/>
</dbReference>
<name>A0A4R8DQ90_9BACT</name>
<evidence type="ECO:0000256" key="4">
    <source>
        <dbReference type="ARBA" id="ARBA00023163"/>
    </source>
</evidence>